<protein>
    <submittedName>
        <fullName evidence="1">Uncharacterized protein</fullName>
    </submittedName>
</protein>
<proteinExistence type="predicted"/>
<sequence length="155" mass="18220">MEYFNANFPITHCKNDIIEASLKNDASFLLNEVKTTQQVQEKTQKISQFDLQQKQIEECSKKSMTDVMNEQLQIYQSAQSSQNLDIKPLQSQNMSYQKHPISMLNLYKRIQNFWQFLRPLEKALQIEVTYHVQINILDLLNVQIKTAKNNIIDPI</sequence>
<dbReference type="AlphaFoldDB" id="A0A078AA92"/>
<gene>
    <name evidence="1" type="primary">Contig5077.g5428</name>
    <name evidence="1" type="ORF">STYLEM_8100</name>
</gene>
<dbReference type="Proteomes" id="UP000039865">
    <property type="component" value="Unassembled WGS sequence"/>
</dbReference>
<evidence type="ECO:0000313" key="1">
    <source>
        <dbReference type="EMBL" id="CDW79114.1"/>
    </source>
</evidence>
<name>A0A078AA92_STYLE</name>
<reference evidence="1 2" key="1">
    <citation type="submission" date="2014-06" db="EMBL/GenBank/DDBJ databases">
        <authorList>
            <person name="Swart Estienne"/>
        </authorList>
    </citation>
    <scope>NUCLEOTIDE SEQUENCE [LARGE SCALE GENOMIC DNA]</scope>
    <source>
        <strain evidence="1 2">130c</strain>
    </source>
</reference>
<accession>A0A078AA92</accession>
<dbReference type="EMBL" id="CCKQ01007707">
    <property type="protein sequence ID" value="CDW79114.1"/>
    <property type="molecule type" value="Genomic_DNA"/>
</dbReference>
<keyword evidence="2" id="KW-1185">Reference proteome</keyword>
<organism evidence="1 2">
    <name type="scientific">Stylonychia lemnae</name>
    <name type="common">Ciliate</name>
    <dbReference type="NCBI Taxonomy" id="5949"/>
    <lineage>
        <taxon>Eukaryota</taxon>
        <taxon>Sar</taxon>
        <taxon>Alveolata</taxon>
        <taxon>Ciliophora</taxon>
        <taxon>Intramacronucleata</taxon>
        <taxon>Spirotrichea</taxon>
        <taxon>Stichotrichia</taxon>
        <taxon>Sporadotrichida</taxon>
        <taxon>Oxytrichidae</taxon>
        <taxon>Stylonychinae</taxon>
        <taxon>Stylonychia</taxon>
    </lineage>
</organism>
<evidence type="ECO:0000313" key="2">
    <source>
        <dbReference type="Proteomes" id="UP000039865"/>
    </source>
</evidence>
<dbReference type="InParanoid" id="A0A078AA92"/>